<feature type="transmembrane region" description="Helical" evidence="8">
    <location>
        <begin position="76"/>
        <end position="93"/>
    </location>
</feature>
<dbReference type="Pfam" id="PF12832">
    <property type="entry name" value="MFS_1_like"/>
    <property type="match status" value="1"/>
</dbReference>
<feature type="transmembrane region" description="Helical" evidence="8">
    <location>
        <begin position="247"/>
        <end position="270"/>
    </location>
</feature>
<evidence type="ECO:0000256" key="1">
    <source>
        <dbReference type="ARBA" id="ARBA00004429"/>
    </source>
</evidence>
<keyword evidence="6 8" id="KW-1133">Transmembrane helix</keyword>
<evidence type="ECO:0000313" key="10">
    <source>
        <dbReference type="EMBL" id="MBK5896396.1"/>
    </source>
</evidence>
<organism evidence="10 11">
    <name type="scientific">Catonella massiliensis</name>
    <dbReference type="NCBI Taxonomy" id="2799636"/>
    <lineage>
        <taxon>Bacteria</taxon>
        <taxon>Bacillati</taxon>
        <taxon>Bacillota</taxon>
        <taxon>Clostridia</taxon>
        <taxon>Lachnospirales</taxon>
        <taxon>Lachnospiraceae</taxon>
        <taxon>Catonella</taxon>
    </lineage>
</organism>
<accession>A0ABS1IWY0</accession>
<reference evidence="10 11" key="1">
    <citation type="submission" date="2021-01" db="EMBL/GenBank/DDBJ databases">
        <title>Isolation and description of Catonella massiliensis sp. nov., a novel Catonella species, isolated from a stable periodontitis subject.</title>
        <authorList>
            <person name="Antezack A."/>
            <person name="Boxberger M."/>
            <person name="La Scola B."/>
            <person name="Monnet-Corti V."/>
        </authorList>
    </citation>
    <scope>NUCLEOTIDE SEQUENCE [LARGE SCALE GENOMIC DNA]</scope>
    <source>
        <strain evidence="10 11">Marseille-Q4567</strain>
    </source>
</reference>
<evidence type="ECO:0000256" key="6">
    <source>
        <dbReference type="ARBA" id="ARBA00022989"/>
    </source>
</evidence>
<feature type="transmembrane region" description="Helical" evidence="8">
    <location>
        <begin position="164"/>
        <end position="186"/>
    </location>
</feature>
<keyword evidence="7 8" id="KW-0472">Membrane</keyword>
<sequence length="394" mass="42716">MKEKKNLTLNYIFVQIGMWAMYAPLMGYTSVFLLAKKFTNTEVGIISGLGCVISAVLQALISAYADKENAKSVKTLLTMIASFQLVLAGVLLALGNHLFLVAGIVFGALIAIMQLMVPLTNSLAMEMMNQGKEINYGVARGTASLLYAVLVNSMGAFVKDDDLSIVPIATMISASILLAGTVFFPFKKAKRHREAVEERTYETKPFLVKYPKLAIFLVGAVCAYVGHNLINTFLYQIVMLKGGTHTNMGVCLALAAVFEIPVMFGFAFLVTKRDSSTWVRVGSVGIMFKIILTLIVPNVMSLYFVQVCQLFGFATFVVATVYYANHAVEECDRVKGQAYMTMSNTLGIVFASLLGGALIDILGTNGMLVVGSIISVVGCVLVFISTTKEKKEAI</sequence>
<feature type="transmembrane region" description="Helical" evidence="8">
    <location>
        <begin position="336"/>
        <end position="359"/>
    </location>
</feature>
<dbReference type="InterPro" id="IPR024989">
    <property type="entry name" value="MFS_assoc_dom"/>
</dbReference>
<gene>
    <name evidence="10" type="ORF">JJN12_01155</name>
</gene>
<evidence type="ECO:0000256" key="4">
    <source>
        <dbReference type="ARBA" id="ARBA00022519"/>
    </source>
</evidence>
<feature type="transmembrane region" description="Helical" evidence="8">
    <location>
        <begin position="277"/>
        <end position="296"/>
    </location>
</feature>
<keyword evidence="2" id="KW-0813">Transport</keyword>
<dbReference type="RefSeq" id="WP_208427970.1">
    <property type="nucleotide sequence ID" value="NZ_JAEPRJ010000001.1"/>
</dbReference>
<evidence type="ECO:0000256" key="2">
    <source>
        <dbReference type="ARBA" id="ARBA00022448"/>
    </source>
</evidence>
<protein>
    <submittedName>
        <fullName evidence="10">MFS transporter</fullName>
    </submittedName>
</protein>
<proteinExistence type="predicted"/>
<comment type="caution">
    <text evidence="10">The sequence shown here is derived from an EMBL/GenBank/DDBJ whole genome shotgun (WGS) entry which is preliminary data.</text>
</comment>
<dbReference type="Proteomes" id="UP000604730">
    <property type="component" value="Unassembled WGS sequence"/>
</dbReference>
<feature type="transmembrane region" description="Helical" evidence="8">
    <location>
        <begin position="207"/>
        <end position="227"/>
    </location>
</feature>
<keyword evidence="5 8" id="KW-0812">Transmembrane</keyword>
<feature type="transmembrane region" description="Helical" evidence="8">
    <location>
        <begin position="302"/>
        <end position="324"/>
    </location>
</feature>
<feature type="transmembrane region" description="Helical" evidence="8">
    <location>
        <begin position="138"/>
        <end position="158"/>
    </location>
</feature>
<dbReference type="PANTHER" id="PTHR23522:SF10">
    <property type="entry name" value="3-PHENYLPROPIONIC ACID TRANSPORTER-RELATED"/>
    <property type="match status" value="1"/>
</dbReference>
<feature type="transmembrane region" description="Helical" evidence="8">
    <location>
        <begin position="365"/>
        <end position="384"/>
    </location>
</feature>
<keyword evidence="3" id="KW-1003">Cell membrane</keyword>
<evidence type="ECO:0000259" key="9">
    <source>
        <dbReference type="Pfam" id="PF12832"/>
    </source>
</evidence>
<comment type="subcellular location">
    <subcellularLocation>
        <location evidence="1">Cell inner membrane</location>
        <topology evidence="1">Multi-pass membrane protein</topology>
    </subcellularLocation>
</comment>
<feature type="transmembrane region" description="Helical" evidence="8">
    <location>
        <begin position="99"/>
        <end position="117"/>
    </location>
</feature>
<evidence type="ECO:0000256" key="7">
    <source>
        <dbReference type="ARBA" id="ARBA00023136"/>
    </source>
</evidence>
<name>A0ABS1IWY0_9FIRM</name>
<feature type="transmembrane region" description="Helical" evidence="8">
    <location>
        <begin position="12"/>
        <end position="33"/>
    </location>
</feature>
<keyword evidence="4" id="KW-0997">Cell inner membrane</keyword>
<keyword evidence="11" id="KW-1185">Reference proteome</keyword>
<dbReference type="SUPFAM" id="SSF103473">
    <property type="entry name" value="MFS general substrate transporter"/>
    <property type="match status" value="1"/>
</dbReference>
<feature type="domain" description="Major facilitator superfamily associated" evidence="9">
    <location>
        <begin position="18"/>
        <end position="364"/>
    </location>
</feature>
<evidence type="ECO:0000256" key="3">
    <source>
        <dbReference type="ARBA" id="ARBA00022475"/>
    </source>
</evidence>
<evidence type="ECO:0000256" key="8">
    <source>
        <dbReference type="SAM" id="Phobius"/>
    </source>
</evidence>
<feature type="transmembrane region" description="Helical" evidence="8">
    <location>
        <begin position="45"/>
        <end position="64"/>
    </location>
</feature>
<dbReference type="PANTHER" id="PTHR23522">
    <property type="entry name" value="BLL5896 PROTEIN"/>
    <property type="match status" value="1"/>
</dbReference>
<dbReference type="InterPro" id="IPR036259">
    <property type="entry name" value="MFS_trans_sf"/>
</dbReference>
<evidence type="ECO:0000256" key="5">
    <source>
        <dbReference type="ARBA" id="ARBA00022692"/>
    </source>
</evidence>
<evidence type="ECO:0000313" key="11">
    <source>
        <dbReference type="Proteomes" id="UP000604730"/>
    </source>
</evidence>
<dbReference type="EMBL" id="JAEPRJ010000001">
    <property type="protein sequence ID" value="MBK5896396.1"/>
    <property type="molecule type" value="Genomic_DNA"/>
</dbReference>
<dbReference type="Gene3D" id="1.20.1250.20">
    <property type="entry name" value="MFS general substrate transporter like domains"/>
    <property type="match status" value="2"/>
</dbReference>